<evidence type="ECO:0000313" key="2">
    <source>
        <dbReference type="EMBL" id="GFR63399.1"/>
    </source>
</evidence>
<gene>
    <name evidence="2" type="ORF">ElyMa_003603200</name>
</gene>
<feature type="region of interest" description="Disordered" evidence="1">
    <location>
        <begin position="121"/>
        <end position="257"/>
    </location>
</feature>
<dbReference type="EMBL" id="BMAT01007404">
    <property type="protein sequence ID" value="GFR63399.1"/>
    <property type="molecule type" value="Genomic_DNA"/>
</dbReference>
<feature type="compositionally biased region" description="Basic residues" evidence="1">
    <location>
        <begin position="1"/>
        <end position="21"/>
    </location>
</feature>
<evidence type="ECO:0000313" key="3">
    <source>
        <dbReference type="Proteomes" id="UP000762676"/>
    </source>
</evidence>
<feature type="region of interest" description="Disordered" evidence="1">
    <location>
        <begin position="310"/>
        <end position="332"/>
    </location>
</feature>
<name>A0AAV4ERQ8_9GAST</name>
<feature type="region of interest" description="Disordered" evidence="1">
    <location>
        <begin position="1"/>
        <end position="25"/>
    </location>
</feature>
<comment type="caution">
    <text evidence="2">The sequence shown here is derived from an EMBL/GenBank/DDBJ whole genome shotgun (WGS) entry which is preliminary data.</text>
</comment>
<dbReference type="AlphaFoldDB" id="A0AAV4ERQ8"/>
<dbReference type="Proteomes" id="UP000762676">
    <property type="component" value="Unassembled WGS sequence"/>
</dbReference>
<feature type="region of interest" description="Disordered" evidence="1">
    <location>
        <begin position="86"/>
        <end position="107"/>
    </location>
</feature>
<keyword evidence="3" id="KW-1185">Reference proteome</keyword>
<feature type="compositionally biased region" description="Polar residues" evidence="1">
    <location>
        <begin position="227"/>
        <end position="239"/>
    </location>
</feature>
<protein>
    <submittedName>
        <fullName evidence="2">Uncharacterized protein</fullName>
    </submittedName>
</protein>
<feature type="compositionally biased region" description="Low complexity" evidence="1">
    <location>
        <begin position="133"/>
        <end position="218"/>
    </location>
</feature>
<reference evidence="2 3" key="1">
    <citation type="journal article" date="2021" name="Elife">
        <title>Chloroplast acquisition without the gene transfer in kleptoplastic sea slugs, Plakobranchus ocellatus.</title>
        <authorList>
            <person name="Maeda T."/>
            <person name="Takahashi S."/>
            <person name="Yoshida T."/>
            <person name="Shimamura S."/>
            <person name="Takaki Y."/>
            <person name="Nagai Y."/>
            <person name="Toyoda A."/>
            <person name="Suzuki Y."/>
            <person name="Arimoto A."/>
            <person name="Ishii H."/>
            <person name="Satoh N."/>
            <person name="Nishiyama T."/>
            <person name="Hasebe M."/>
            <person name="Maruyama T."/>
            <person name="Minagawa J."/>
            <person name="Obokata J."/>
            <person name="Shigenobu S."/>
        </authorList>
    </citation>
    <scope>NUCLEOTIDE SEQUENCE [LARGE SCALE GENOMIC DNA]</scope>
</reference>
<feature type="compositionally biased region" description="Low complexity" evidence="1">
    <location>
        <begin position="240"/>
        <end position="251"/>
    </location>
</feature>
<sequence>MEMMMRKKKNEKKKKKKKKKGKVEGLVAATASNHIGRITPPTNGQVNIDYKNDDEWLATENLEGEDAEEWRKGDLDILKVEEHKTFWHSMENEQPGKRSSDSDEHDDKDFDKAIARLIRLGFKGLSKRPSTQRPITTTRRPSATTRRPSATTRIPLATTRRPSATTRRPSATTRRPPATTRRPPATTRRPPATTRRPSATTRRPSATTRRPSATTRRPLVTTRRSRTTVAHQTTNTRHGTTSSQLTSTSRQTTKHRQITTIGRPLTTTQRPRTTTNHQMTKYRETIYQILSYLVRVHGFKGLSVQTTATKALTRSSTTPPRPHPKQTTPKTTTILLSGTTASITSYKPTSIISSVVGTHKLPLPGTTTYSTAISTPLPATTKTTTNHKTISGKPASLGYSIWTSLRPLPTASRIYSIWTSVRPLPTQPSTAASTTRSTNILPTQQPTVASTTSTIATHTLPTQQPTASTIRARSTSPSPTIKIVSTTALPARKY</sequence>
<organism evidence="2 3">
    <name type="scientific">Elysia marginata</name>
    <dbReference type="NCBI Taxonomy" id="1093978"/>
    <lineage>
        <taxon>Eukaryota</taxon>
        <taxon>Metazoa</taxon>
        <taxon>Spiralia</taxon>
        <taxon>Lophotrochozoa</taxon>
        <taxon>Mollusca</taxon>
        <taxon>Gastropoda</taxon>
        <taxon>Heterobranchia</taxon>
        <taxon>Euthyneura</taxon>
        <taxon>Panpulmonata</taxon>
        <taxon>Sacoglossa</taxon>
        <taxon>Placobranchoidea</taxon>
        <taxon>Plakobranchidae</taxon>
        <taxon>Elysia</taxon>
    </lineage>
</organism>
<accession>A0AAV4ERQ8</accession>
<evidence type="ECO:0000256" key="1">
    <source>
        <dbReference type="SAM" id="MobiDB-lite"/>
    </source>
</evidence>
<proteinExistence type="predicted"/>